<sequence>MSTTVAENKTTDTQKITTKYLEDEYKYPDKSLTYSTGVIATGEGECPKGHEDTANPLEKFKLRIEFFQDTAIIMMVIERGILNDSRCARDDLRIVTCVKSTWIP</sequence>
<dbReference type="AlphaFoldDB" id="A0A0J7L9Z0"/>
<comment type="caution">
    <text evidence="1">The sequence shown here is derived from an EMBL/GenBank/DDBJ whole genome shotgun (WGS) entry which is preliminary data.</text>
</comment>
<evidence type="ECO:0000313" key="1">
    <source>
        <dbReference type="EMBL" id="KMR04855.1"/>
    </source>
</evidence>
<dbReference type="Proteomes" id="UP000036403">
    <property type="component" value="Unassembled WGS sequence"/>
</dbReference>
<name>A0A0J7L9Z0_LASNI</name>
<organism evidence="1 2">
    <name type="scientific">Lasius niger</name>
    <name type="common">Black garden ant</name>
    <dbReference type="NCBI Taxonomy" id="67767"/>
    <lineage>
        <taxon>Eukaryota</taxon>
        <taxon>Metazoa</taxon>
        <taxon>Ecdysozoa</taxon>
        <taxon>Arthropoda</taxon>
        <taxon>Hexapoda</taxon>
        <taxon>Insecta</taxon>
        <taxon>Pterygota</taxon>
        <taxon>Neoptera</taxon>
        <taxon>Endopterygota</taxon>
        <taxon>Hymenoptera</taxon>
        <taxon>Apocrita</taxon>
        <taxon>Aculeata</taxon>
        <taxon>Formicoidea</taxon>
        <taxon>Formicidae</taxon>
        <taxon>Formicinae</taxon>
        <taxon>Lasius</taxon>
        <taxon>Lasius</taxon>
    </lineage>
</organism>
<reference evidence="1 2" key="1">
    <citation type="submission" date="2015-04" db="EMBL/GenBank/DDBJ databases">
        <title>Lasius niger genome sequencing.</title>
        <authorList>
            <person name="Konorov E.A."/>
            <person name="Nikitin M.A."/>
            <person name="Kirill M.V."/>
            <person name="Chang P."/>
        </authorList>
    </citation>
    <scope>NUCLEOTIDE SEQUENCE [LARGE SCALE GENOMIC DNA]</scope>
    <source>
        <tissue evidence="1">Whole</tissue>
    </source>
</reference>
<accession>A0A0J7L9Z0</accession>
<gene>
    <name evidence="1" type="ORF">RF55_402</name>
</gene>
<dbReference type="OrthoDB" id="7695887at2759"/>
<proteinExistence type="predicted"/>
<protein>
    <submittedName>
        <fullName evidence="1">Spermidine putrescine-binding periplasmic protein</fullName>
    </submittedName>
</protein>
<dbReference type="PaxDb" id="67767-A0A0J7L9Z0"/>
<keyword evidence="2" id="KW-1185">Reference proteome</keyword>
<dbReference type="EMBL" id="LBMM01000120">
    <property type="protein sequence ID" value="KMR04855.1"/>
    <property type="molecule type" value="Genomic_DNA"/>
</dbReference>
<evidence type="ECO:0000313" key="2">
    <source>
        <dbReference type="Proteomes" id="UP000036403"/>
    </source>
</evidence>